<protein>
    <recommendedName>
        <fullName evidence="4">MICOS complex subunit MIC10</fullName>
    </recommendedName>
</protein>
<name>F4Q2J7_CACFS</name>
<accession>F4Q2J7</accession>
<dbReference type="GeneID" id="14869007"/>
<evidence type="ECO:0000256" key="1">
    <source>
        <dbReference type="SAM" id="MobiDB-lite"/>
    </source>
</evidence>
<reference evidence="3" key="1">
    <citation type="journal article" date="2011" name="Genome Res.">
        <title>Phylogeny-wide analysis of social amoeba genomes highlights ancient origins for complex intercellular communication.</title>
        <authorList>
            <person name="Heidel A.J."/>
            <person name="Lawal H.M."/>
            <person name="Felder M."/>
            <person name="Schilde C."/>
            <person name="Helps N.R."/>
            <person name="Tunggal B."/>
            <person name="Rivero F."/>
            <person name="John U."/>
            <person name="Schleicher M."/>
            <person name="Eichinger L."/>
            <person name="Platzer M."/>
            <person name="Noegel A.A."/>
            <person name="Schaap P."/>
            <person name="Gloeckner G."/>
        </authorList>
    </citation>
    <scope>NUCLEOTIDE SEQUENCE [LARGE SCALE GENOMIC DNA]</scope>
    <source>
        <strain evidence="3">SH3</strain>
    </source>
</reference>
<dbReference type="KEGG" id="dfa:DFA_07654"/>
<evidence type="ECO:0000313" key="3">
    <source>
        <dbReference type="Proteomes" id="UP000007797"/>
    </source>
</evidence>
<dbReference type="OrthoDB" id="20957at2759"/>
<dbReference type="RefSeq" id="XP_004355150.1">
    <property type="nucleotide sequence ID" value="XM_004355098.1"/>
</dbReference>
<evidence type="ECO:0008006" key="4">
    <source>
        <dbReference type="Google" id="ProtNLM"/>
    </source>
</evidence>
<gene>
    <name evidence="2" type="ORF">DFA_07654</name>
</gene>
<keyword evidence="3" id="KW-1185">Reference proteome</keyword>
<proteinExistence type="predicted"/>
<dbReference type="EMBL" id="GL883021">
    <property type="protein sequence ID" value="EGG16676.1"/>
    <property type="molecule type" value="Genomic_DNA"/>
</dbReference>
<feature type="compositionally biased region" description="Low complexity" evidence="1">
    <location>
        <begin position="119"/>
        <end position="146"/>
    </location>
</feature>
<feature type="compositionally biased region" description="Low complexity" evidence="1">
    <location>
        <begin position="100"/>
        <end position="111"/>
    </location>
</feature>
<feature type="region of interest" description="Disordered" evidence="1">
    <location>
        <begin position="96"/>
        <end position="146"/>
    </location>
</feature>
<sequence>MSDNKKPPTTAAEKVVEKTPVIRSKDDVKFIERTEQCVENVLKKTTIGALAPLGLLLVTSKLKFIGTCMIFGAGVGLGLSVKDCNNTTTGSCHTKSFIPSTSSSSSSSSTSDCKTGTCPVPKRTTTTAAPAAVAAPSTSSPSIAVVPPSVLKTDADEIAKSL</sequence>
<evidence type="ECO:0000313" key="2">
    <source>
        <dbReference type="EMBL" id="EGG16676.1"/>
    </source>
</evidence>
<dbReference type="AlphaFoldDB" id="F4Q2J7"/>
<dbReference type="Proteomes" id="UP000007797">
    <property type="component" value="Unassembled WGS sequence"/>
</dbReference>
<organism evidence="2 3">
    <name type="scientific">Cavenderia fasciculata</name>
    <name type="common">Slime mold</name>
    <name type="synonym">Dictyostelium fasciculatum</name>
    <dbReference type="NCBI Taxonomy" id="261658"/>
    <lineage>
        <taxon>Eukaryota</taxon>
        <taxon>Amoebozoa</taxon>
        <taxon>Evosea</taxon>
        <taxon>Eumycetozoa</taxon>
        <taxon>Dictyostelia</taxon>
        <taxon>Acytosteliales</taxon>
        <taxon>Cavenderiaceae</taxon>
        <taxon>Cavenderia</taxon>
    </lineage>
</organism>